<dbReference type="EMBL" id="CP019124">
    <property type="protein sequence ID" value="APX90090.1"/>
    <property type="molecule type" value="Genomic_DNA"/>
</dbReference>
<reference evidence="1 2" key="1">
    <citation type="submission" date="2017-01" db="EMBL/GenBank/DDBJ databases">
        <title>Genomic analysis of Xuhuaishuia manganoxidans DY6-4.</title>
        <authorList>
            <person name="Wang X."/>
        </authorList>
    </citation>
    <scope>NUCLEOTIDE SEQUENCE [LARGE SCALE GENOMIC DNA]</scope>
    <source>
        <strain evidence="1 2">DY6-4</strain>
    </source>
</reference>
<gene>
    <name evidence="1" type="ORF">BV394_10465</name>
</gene>
<evidence type="ECO:0000313" key="2">
    <source>
        <dbReference type="Proteomes" id="UP000187266"/>
    </source>
</evidence>
<keyword evidence="2" id="KW-1185">Reference proteome</keyword>
<name>A0A1U7DJB5_9RHOB</name>
<dbReference type="RefSeq" id="WP_076980111.1">
    <property type="nucleotide sequence ID" value="NZ_CP019124.1"/>
</dbReference>
<dbReference type="NCBIfam" id="TIGR02284">
    <property type="entry name" value="PA2169 family four-helix-bundle protein"/>
    <property type="match status" value="1"/>
</dbReference>
<accession>A0A1U7DJB5</accession>
<dbReference type="InterPro" id="IPR012347">
    <property type="entry name" value="Ferritin-like"/>
</dbReference>
<dbReference type="OrthoDB" id="7723758at2"/>
<dbReference type="InterPro" id="IPR011971">
    <property type="entry name" value="CHP02284"/>
</dbReference>
<dbReference type="Pfam" id="PF09537">
    <property type="entry name" value="DUF2383"/>
    <property type="match status" value="1"/>
</dbReference>
<accession>A0A2M9DAA6</accession>
<protein>
    <submittedName>
        <fullName evidence="1">Uncharacterized protein</fullName>
    </submittedName>
</protein>
<dbReference type="STRING" id="1267768.BV394_10465"/>
<sequence length="145" mass="16144">MSHIDTLKKLHTRIIDSRDGYKSSREQVEGTASYGTFFDRMIAQRQQFATRIRGQLEAEGEKMDDDGSILAAAHRTWLALRDKVTGDDAAVYAEIVNGETDLKSLYDEAIEATAGKPGWDFLAEQRADVAQAINTAEAERQRHAA</sequence>
<dbReference type="Gene3D" id="1.20.1260.10">
    <property type="match status" value="1"/>
</dbReference>
<organism evidence="1 2">
    <name type="scientific">Brevirhabdus pacifica</name>
    <dbReference type="NCBI Taxonomy" id="1267768"/>
    <lineage>
        <taxon>Bacteria</taxon>
        <taxon>Pseudomonadati</taxon>
        <taxon>Pseudomonadota</taxon>
        <taxon>Alphaproteobacteria</taxon>
        <taxon>Rhodobacterales</taxon>
        <taxon>Paracoccaceae</taxon>
        <taxon>Brevirhabdus</taxon>
    </lineage>
</organism>
<proteinExistence type="predicted"/>
<evidence type="ECO:0000313" key="1">
    <source>
        <dbReference type="EMBL" id="APX90090.1"/>
    </source>
</evidence>
<dbReference type="Proteomes" id="UP000187266">
    <property type="component" value="Chromosome"/>
</dbReference>
<dbReference type="AlphaFoldDB" id="A0A1U7DJB5"/>
<dbReference type="InterPro" id="IPR019052">
    <property type="entry name" value="DUF2383"/>
</dbReference>